<evidence type="ECO:0000313" key="2">
    <source>
        <dbReference type="Proteomes" id="UP000035213"/>
    </source>
</evidence>
<accession>A0A0G3M3B7</accession>
<dbReference type="AlphaFoldDB" id="A0A0G3M3B7"/>
<proteinExistence type="predicted"/>
<dbReference type="KEGG" id="cgn:OK18_11180"/>
<organism evidence="1 2">
    <name type="scientific">Chryseobacterium gallinarum</name>
    <dbReference type="NCBI Taxonomy" id="1324352"/>
    <lineage>
        <taxon>Bacteria</taxon>
        <taxon>Pseudomonadati</taxon>
        <taxon>Bacteroidota</taxon>
        <taxon>Flavobacteriia</taxon>
        <taxon>Flavobacteriales</taxon>
        <taxon>Weeksellaceae</taxon>
        <taxon>Chryseobacterium group</taxon>
        <taxon>Chryseobacterium</taxon>
    </lineage>
</organism>
<sequence length="80" mass="9771">MLEFACFLRRKDFLKDKIECLLFLSDLQICRRCEKNLLNPPDLRDPYLSFKINFTLYVFQSHANKKSSRYDWILLLFFQV</sequence>
<reference evidence="1 2" key="1">
    <citation type="submission" date="2014-11" db="EMBL/GenBank/DDBJ databases">
        <authorList>
            <person name="Park G.-S."/>
            <person name="Hong S.-J."/>
            <person name="Jung B.K."/>
            <person name="Khan A.R."/>
            <person name="Kwak Y."/>
            <person name="Shin J.-H."/>
        </authorList>
    </citation>
    <scope>NUCLEOTIDE SEQUENCE [LARGE SCALE GENOMIC DNA]</scope>
    <source>
        <strain evidence="1 2">DSM 27622</strain>
    </source>
</reference>
<protein>
    <submittedName>
        <fullName evidence="1">Uncharacterized protein</fullName>
    </submittedName>
</protein>
<name>A0A0G3M3B7_CHRGL</name>
<dbReference type="EMBL" id="CP009928">
    <property type="protein sequence ID" value="AKK73100.1"/>
    <property type="molecule type" value="Genomic_DNA"/>
</dbReference>
<gene>
    <name evidence="1" type="ORF">OK18_11180</name>
</gene>
<evidence type="ECO:0000313" key="1">
    <source>
        <dbReference type="EMBL" id="AKK73100.1"/>
    </source>
</evidence>
<dbReference type="Proteomes" id="UP000035213">
    <property type="component" value="Chromosome"/>
</dbReference>